<protein>
    <submittedName>
        <fullName evidence="3">Membrane protein</fullName>
    </submittedName>
</protein>
<reference evidence="3" key="1">
    <citation type="journal article" date="2016" name="Appl. Microbiol. Biotechnol.">
        <title>Adhesion of the genome-sequenced Lactococcus lactis subsp. cremoris IBB477 strain is mediated by specific molecular determinants.</title>
        <authorList>
            <person name="Radziwill-Bienkowska J.M."/>
            <person name="Le D.T."/>
            <person name="Szczesny P."/>
            <person name="Duviau M.P."/>
            <person name="Aleksandrzak-Piekarczyk T."/>
            <person name="Loubiere P."/>
            <person name="Mercier-Bonin M."/>
            <person name="Bardowski J.K."/>
            <person name="Kowalczyk M."/>
        </authorList>
    </citation>
    <scope>NUCLEOTIDE SEQUENCE [LARGE SCALE GENOMIC DNA]</scope>
    <source>
        <strain evidence="3">IBB477</strain>
    </source>
</reference>
<dbReference type="RefSeq" id="WP_046124527.1">
    <property type="nucleotide sequence ID" value="NZ_CM007353.1"/>
</dbReference>
<sequence>MNKYINNLINSAGIVLIFVSLIGAMQSRILWLDKLSNGLIVTITISLILLFLFITFAKKSLFQKVFSFIRLYEKRIFWIFFIFCIIYQIVLIITLNGTPKFDSYRLIHVEDIKAISDYLSVNSNNNFLFFINYYFIKIFGFSYMNFRILNSLIIFASTLLFLKISKELFGKTVSYFSTISFMMFAIIQPLYLVPYTDTYCLLPVFLSIYFITICIKSQKTFSLIFSSIGSAFFLAISYLTRPSSITFIIAILLFILINLYKKDIRIKSLISFPPFLLTVILTLTMFNLFVSNQKIVKIDKSKELPMAHFILMGSFGDEDNRESIHGTWNAGDLKSTLAEKSKSDKSKKDIELFVERTANRGLARTIKFYGQKYFQITDTGVIGYHRDGLWLNYAYSAKGSLSNKIQQIYYENGKLRPSFNFLCQIFWIITLISSIIALYFNRTWKVGVVTLSLLGGLLFLLIFESGGTKYMFQYIYLICLLSGLGIAYCLNKFSGDIDIQKEGVKKYEDEQTLNNSSSLQRRRNTRNISKRSK</sequence>
<feature type="transmembrane region" description="Helical" evidence="1">
    <location>
        <begin position="76"/>
        <end position="95"/>
    </location>
</feature>
<evidence type="ECO:0000313" key="3">
    <source>
        <dbReference type="EMBL" id="OEU40028.1"/>
    </source>
</evidence>
<keyword evidence="1" id="KW-0472">Membrane</keyword>
<feature type="transmembrane region" description="Helical" evidence="1">
    <location>
        <begin position="12"/>
        <end position="31"/>
    </location>
</feature>
<proteinExistence type="predicted"/>
<evidence type="ECO:0000259" key="2">
    <source>
        <dbReference type="Pfam" id="PF13231"/>
    </source>
</evidence>
<feature type="transmembrane region" description="Helical" evidence="1">
    <location>
        <begin position="272"/>
        <end position="290"/>
    </location>
</feature>
<dbReference type="InterPro" id="IPR038731">
    <property type="entry name" value="RgtA/B/C-like"/>
</dbReference>
<feature type="transmembrane region" description="Helical" evidence="1">
    <location>
        <begin position="245"/>
        <end position="260"/>
    </location>
</feature>
<gene>
    <name evidence="3" type="ORF">AJ89_05030</name>
</gene>
<dbReference type="AlphaFoldDB" id="A0A1E7G4Y0"/>
<feature type="transmembrane region" description="Helical" evidence="1">
    <location>
        <begin position="173"/>
        <end position="192"/>
    </location>
</feature>
<feature type="transmembrane region" description="Helical" evidence="1">
    <location>
        <begin position="446"/>
        <end position="465"/>
    </location>
</feature>
<feature type="transmembrane region" description="Helical" evidence="1">
    <location>
        <begin position="134"/>
        <end position="161"/>
    </location>
</feature>
<keyword evidence="1" id="KW-1133">Transmembrane helix</keyword>
<feature type="transmembrane region" description="Helical" evidence="1">
    <location>
        <begin position="471"/>
        <end position="491"/>
    </location>
</feature>
<feature type="transmembrane region" description="Helical" evidence="1">
    <location>
        <begin position="198"/>
        <end position="215"/>
    </location>
</feature>
<evidence type="ECO:0000256" key="1">
    <source>
        <dbReference type="SAM" id="Phobius"/>
    </source>
</evidence>
<dbReference type="EMBL" id="JMMZ01000013">
    <property type="protein sequence ID" value="OEU40028.1"/>
    <property type="molecule type" value="Genomic_DNA"/>
</dbReference>
<dbReference type="Pfam" id="PF13231">
    <property type="entry name" value="PMT_2"/>
    <property type="match status" value="1"/>
</dbReference>
<name>A0A1E7G4Y0_LACLC</name>
<keyword evidence="1" id="KW-0812">Transmembrane</keyword>
<feature type="transmembrane region" description="Helical" evidence="1">
    <location>
        <begin position="419"/>
        <end position="439"/>
    </location>
</feature>
<feature type="domain" description="Glycosyltransferase RgtA/B/C/D-like" evidence="2">
    <location>
        <begin position="130"/>
        <end position="282"/>
    </location>
</feature>
<feature type="transmembrane region" description="Helical" evidence="1">
    <location>
        <begin position="37"/>
        <end position="56"/>
    </location>
</feature>
<comment type="caution">
    <text evidence="3">The sequence shown here is derived from an EMBL/GenBank/DDBJ whole genome shotgun (WGS) entry which is preliminary data.</text>
</comment>
<dbReference type="Proteomes" id="UP000176236">
    <property type="component" value="Chromosome"/>
</dbReference>
<accession>A0A1E7G4Y0</accession>
<organism evidence="3">
    <name type="scientific">Lactococcus cremoris subsp. cremoris IBB477</name>
    <dbReference type="NCBI Taxonomy" id="1449093"/>
    <lineage>
        <taxon>Bacteria</taxon>
        <taxon>Bacillati</taxon>
        <taxon>Bacillota</taxon>
        <taxon>Bacilli</taxon>
        <taxon>Lactobacillales</taxon>
        <taxon>Streptococcaceae</taxon>
        <taxon>Lactococcus</taxon>
        <taxon>Lactococcus cremoris subsp. cremoris</taxon>
    </lineage>
</organism>
<feature type="transmembrane region" description="Helical" evidence="1">
    <location>
        <begin position="222"/>
        <end position="239"/>
    </location>
</feature>